<comment type="similarity">
    <text evidence="1 4">Belongs to the glycosyl hydrolase 30 family.</text>
</comment>
<dbReference type="Pfam" id="PF17189">
    <property type="entry name" value="Glyco_hydro_30C"/>
    <property type="match status" value="1"/>
</dbReference>
<dbReference type="PANTHER" id="PTHR11069">
    <property type="entry name" value="GLUCOSYLCERAMIDASE"/>
    <property type="match status" value="1"/>
</dbReference>
<dbReference type="PRINTS" id="PR00843">
    <property type="entry name" value="GLHYDRLASE30"/>
</dbReference>
<keyword evidence="9" id="KW-1185">Reference proteome</keyword>
<feature type="domain" description="Glycosyl hydrolase family 30 TIM-barrel" evidence="6">
    <location>
        <begin position="75"/>
        <end position="415"/>
    </location>
</feature>
<keyword evidence="4" id="KW-0326">Glycosidase</keyword>
<evidence type="ECO:0000259" key="6">
    <source>
        <dbReference type="Pfam" id="PF02055"/>
    </source>
</evidence>
<organism evidence="8 9">
    <name type="scientific">Cytobacillus gottheilii</name>
    <dbReference type="NCBI Taxonomy" id="859144"/>
    <lineage>
        <taxon>Bacteria</taxon>
        <taxon>Bacillati</taxon>
        <taxon>Bacillota</taxon>
        <taxon>Bacilli</taxon>
        <taxon>Bacillales</taxon>
        <taxon>Bacillaceae</taxon>
        <taxon>Cytobacillus</taxon>
    </lineage>
</organism>
<sequence>MYWNKSFLLAGIIAIIGAAFIFMNPSQDRTVDLWLTTADQKNLLTYQEPISLKGELARDLPIIQVDPNVKFQTMEGFGAAITGSAAYLMNNKLSSDQKESLLKDLFTEEGIHMSFIRHTIGASDFSVDQDGSPASFTYNDIETEHDYNLDHFTIEKDKDVITLLQDIVFKNEQIKIFGTPWTAPAWMKTEKTLNGWYLDYENKKVYQSYADYFVKYIEAYQDKGIPIEAISIQNEPEFTSDSYPSMSMSAEEHAMFIREYLGPAFLKNNISTKIIGFDHNWSEGLDYVSSLLHDEETRKFTDGTAFHCYEGNPSSMSDVHAAYPDKNIYLTECSGGEWSADFGSNLSWYMRNLLIGGTRNWASTVMLWNTALDGNGGPANGGCTNCRGIVTIDQNSGEVSKNVEYYAIGHASKFVEPGAVRIGSTSYKGDLESVAFKNPDDSIILIMVHSGKEEQSFQVNLNGEFFSYTLQPNSAVTFKWDY</sequence>
<reference evidence="8 9" key="1">
    <citation type="submission" date="2021-03" db="EMBL/GenBank/DDBJ databases">
        <title>The first data on the complete genome of the tetrodotoxin-producing bacterium.</title>
        <authorList>
            <person name="Melnikova D.I."/>
            <person name="Nijland R."/>
            <person name="Magarlamov T.Y."/>
        </authorList>
    </citation>
    <scope>NUCLEOTIDE SEQUENCE [LARGE SCALE GENOMIC DNA]</scope>
    <source>
        <strain evidence="8 9">1839</strain>
    </source>
</reference>
<gene>
    <name evidence="8" type="ORF">J1899_02330</name>
</gene>
<keyword evidence="3 4" id="KW-0378">Hydrolase</keyword>
<dbReference type="InterPro" id="IPR013780">
    <property type="entry name" value="Glyco_hydro_b"/>
</dbReference>
<evidence type="ECO:0000313" key="9">
    <source>
        <dbReference type="Proteomes" id="UP000679247"/>
    </source>
</evidence>
<dbReference type="Gene3D" id="3.20.20.80">
    <property type="entry name" value="Glycosidases"/>
    <property type="match status" value="1"/>
</dbReference>
<feature type="transmembrane region" description="Helical" evidence="5">
    <location>
        <begin position="7"/>
        <end position="23"/>
    </location>
</feature>
<keyword evidence="5" id="KW-0812">Transmembrane</keyword>
<name>A0ABX8FD04_9BACI</name>
<evidence type="ECO:0000256" key="1">
    <source>
        <dbReference type="ARBA" id="ARBA00005382"/>
    </source>
</evidence>
<dbReference type="InterPro" id="IPR033453">
    <property type="entry name" value="Glyco_hydro_30_TIM-barrel"/>
</dbReference>
<evidence type="ECO:0000256" key="3">
    <source>
        <dbReference type="ARBA" id="ARBA00022801"/>
    </source>
</evidence>
<dbReference type="SUPFAM" id="SSF51445">
    <property type="entry name" value="(Trans)glycosidases"/>
    <property type="match status" value="1"/>
</dbReference>
<evidence type="ECO:0000259" key="7">
    <source>
        <dbReference type="Pfam" id="PF17189"/>
    </source>
</evidence>
<dbReference type="InterPro" id="IPR033452">
    <property type="entry name" value="GH30_C"/>
</dbReference>
<keyword evidence="5" id="KW-0472">Membrane</keyword>
<evidence type="ECO:0000256" key="5">
    <source>
        <dbReference type="SAM" id="Phobius"/>
    </source>
</evidence>
<evidence type="ECO:0000313" key="8">
    <source>
        <dbReference type="EMBL" id="QVY61975.1"/>
    </source>
</evidence>
<proteinExistence type="inferred from homology"/>
<dbReference type="PANTHER" id="PTHR11069:SF23">
    <property type="entry name" value="LYSOSOMAL ACID GLUCOSYLCERAMIDASE"/>
    <property type="match status" value="1"/>
</dbReference>
<dbReference type="Gene3D" id="2.60.40.1180">
    <property type="entry name" value="Golgi alpha-mannosidase II"/>
    <property type="match status" value="1"/>
</dbReference>
<keyword evidence="2" id="KW-0732">Signal</keyword>
<accession>A0ABX8FD04</accession>
<dbReference type="InterPro" id="IPR017853">
    <property type="entry name" value="GH"/>
</dbReference>
<dbReference type="RefSeq" id="WP_214477276.1">
    <property type="nucleotide sequence ID" value="NZ_CP071709.1"/>
</dbReference>
<dbReference type="Pfam" id="PF02055">
    <property type="entry name" value="Glyco_hydro_30"/>
    <property type="match status" value="1"/>
</dbReference>
<feature type="domain" description="Glycosyl hydrolase family 30 beta sandwich" evidence="7">
    <location>
        <begin position="418"/>
        <end position="478"/>
    </location>
</feature>
<evidence type="ECO:0000256" key="4">
    <source>
        <dbReference type="RuleBase" id="RU361188"/>
    </source>
</evidence>
<protein>
    <submittedName>
        <fullName evidence="8">Beta-1,6-glucanase</fullName>
    </submittedName>
</protein>
<keyword evidence="5" id="KW-1133">Transmembrane helix</keyword>
<dbReference type="Proteomes" id="UP000679247">
    <property type="component" value="Chromosome"/>
</dbReference>
<dbReference type="EMBL" id="CP071709">
    <property type="protein sequence ID" value="QVY61975.1"/>
    <property type="molecule type" value="Genomic_DNA"/>
</dbReference>
<evidence type="ECO:0000256" key="2">
    <source>
        <dbReference type="ARBA" id="ARBA00022729"/>
    </source>
</evidence>
<dbReference type="InterPro" id="IPR001139">
    <property type="entry name" value="Glyco_hydro_30"/>
</dbReference>